<dbReference type="PANTHER" id="PTHR12096">
    <property type="entry name" value="NUCLEAR PROTEIN SKIP-RELATED"/>
    <property type="match status" value="1"/>
</dbReference>
<feature type="compositionally biased region" description="Basic and acidic residues" evidence="3">
    <location>
        <begin position="660"/>
        <end position="670"/>
    </location>
</feature>
<dbReference type="InterPro" id="IPR004015">
    <property type="entry name" value="SKI-int_prot_SKIP_SNW-dom"/>
</dbReference>
<reference evidence="5" key="1">
    <citation type="submission" date="2022-01" db="EMBL/GenBank/DDBJ databases">
        <authorList>
            <person name="King R."/>
        </authorList>
    </citation>
    <scope>NUCLEOTIDE SEQUENCE</scope>
</reference>
<comment type="similarity">
    <text evidence="1">Belongs to the SNW family.</text>
</comment>
<evidence type="ECO:0000256" key="3">
    <source>
        <dbReference type="SAM" id="MobiDB-lite"/>
    </source>
</evidence>
<dbReference type="EMBL" id="OU896716">
    <property type="protein sequence ID" value="CAG9813934.1"/>
    <property type="molecule type" value="Genomic_DNA"/>
</dbReference>
<dbReference type="AlphaFoldDB" id="A0A9N9SBZ2"/>
<gene>
    <name evidence="5" type="ORF">PHAECO_LOCUS1639</name>
</gene>
<dbReference type="GO" id="GO:0004843">
    <property type="term" value="F:cysteine-type deubiquitinase activity"/>
    <property type="evidence" value="ECO:0007669"/>
    <property type="project" value="InterPro"/>
</dbReference>
<dbReference type="GO" id="GO:0005681">
    <property type="term" value="C:spliceosomal complex"/>
    <property type="evidence" value="ECO:0007669"/>
    <property type="project" value="InterPro"/>
</dbReference>
<dbReference type="SUPFAM" id="SSF54001">
    <property type="entry name" value="Cysteine proteinases"/>
    <property type="match status" value="1"/>
</dbReference>
<evidence type="ECO:0000313" key="6">
    <source>
        <dbReference type="Proteomes" id="UP001153737"/>
    </source>
</evidence>
<dbReference type="InterPro" id="IPR038765">
    <property type="entry name" value="Papain-like_cys_pep_sf"/>
</dbReference>
<dbReference type="InterPro" id="IPR017862">
    <property type="entry name" value="SKI-int_prot_SKIP"/>
</dbReference>
<feature type="coiled-coil region" evidence="2">
    <location>
        <begin position="298"/>
        <end position="334"/>
    </location>
</feature>
<sequence>MELSSILPAPVQPIWDRDDERKKRALSQPSTLLVSAHSIAPPYGQRRGWVPRHVTDYGDGGAFPEIHVAQYPLDLGRKTTSNSNSLAVQLGADGKVKYDVIARQGHAKDKIVYSKLSDLLPVEVVAENDPSLEKPDQEEIDDITERTRQALMKITNSKIAAAMPVRAAEKLGPAQFIRYTPSQQGAAFNSGAKQRVIRLVEAQVDPMEPPRFKINKKIPRGPPSPPAPVLHSPTRRVTVKEQKEWKIPPCISNWKNAKGYTVPLDKRLAADGRGLQQLHINENFAKLAESLYIADRKAREAVETRAQLEKKLAQKEKEAKEEHLRQLAQRARDERAGIRTAPRFETFGPWGPSAREMISTSGHLIYAQSSEDRSTEYLRQRISIEIQRGNATSILNIIPSRKGLEGTIQRFGPCFIGNAQQDSQEFLRFLLLGLHEYINEVIEKPDPKFTDIAEIVNVNEKASKPWSRFLKVDNSKIVNNFVGHPKQADDDEQEREALRLDRHKERARDRNLARAAPDKRSKLQRERERDISEQIALGMPARGVAAGGEGQFDQRLFGQAQGLGHGYGDDEAYDVYDKPWREGGSMANHIYRPGKNVDKEVYGGEDLEKAIRTNRFVPDKEFGGTDRTGAGRAGPVQFEKEEDPFGLDQFLSQAKRASKRKEPEKRDDRDKRKRRD</sequence>
<dbReference type="Pfam" id="PF02731">
    <property type="entry name" value="SKIP_SNW"/>
    <property type="match status" value="1"/>
</dbReference>
<feature type="domain" description="SKI-interacting protein SKIP SNW" evidence="4">
    <location>
        <begin position="175"/>
        <end position="335"/>
    </location>
</feature>
<dbReference type="Gene3D" id="3.90.70.10">
    <property type="entry name" value="Cysteine proteinases"/>
    <property type="match status" value="1"/>
</dbReference>
<evidence type="ECO:0000259" key="4">
    <source>
        <dbReference type="Pfam" id="PF02731"/>
    </source>
</evidence>
<feature type="region of interest" description="Disordered" evidence="3">
    <location>
        <begin position="501"/>
        <end position="530"/>
    </location>
</feature>
<protein>
    <recommendedName>
        <fullName evidence="4">SKI-interacting protein SKIP SNW domain-containing protein</fullName>
    </recommendedName>
</protein>
<organism evidence="5 6">
    <name type="scientific">Phaedon cochleariae</name>
    <name type="common">Mustard beetle</name>
    <dbReference type="NCBI Taxonomy" id="80249"/>
    <lineage>
        <taxon>Eukaryota</taxon>
        <taxon>Metazoa</taxon>
        <taxon>Ecdysozoa</taxon>
        <taxon>Arthropoda</taxon>
        <taxon>Hexapoda</taxon>
        <taxon>Insecta</taxon>
        <taxon>Pterygota</taxon>
        <taxon>Neoptera</taxon>
        <taxon>Endopterygota</taxon>
        <taxon>Coleoptera</taxon>
        <taxon>Polyphaga</taxon>
        <taxon>Cucujiformia</taxon>
        <taxon>Chrysomeloidea</taxon>
        <taxon>Chrysomelidae</taxon>
        <taxon>Chrysomelinae</taxon>
        <taxon>Chrysomelini</taxon>
        <taxon>Phaedon</taxon>
    </lineage>
</organism>
<dbReference type="GO" id="GO:0000398">
    <property type="term" value="P:mRNA splicing, via spliceosome"/>
    <property type="evidence" value="ECO:0007669"/>
    <property type="project" value="InterPro"/>
</dbReference>
<keyword evidence="6" id="KW-1185">Reference proteome</keyword>
<proteinExistence type="inferred from homology"/>
<name>A0A9N9SBZ2_PHACE</name>
<keyword evidence="2" id="KW-0175">Coiled coil</keyword>
<evidence type="ECO:0000256" key="2">
    <source>
        <dbReference type="SAM" id="Coils"/>
    </source>
</evidence>
<feature type="compositionally biased region" description="Low complexity" evidence="3">
    <location>
        <begin position="625"/>
        <end position="634"/>
    </location>
</feature>
<accession>A0A9N9SBZ2</accession>
<dbReference type="OrthoDB" id="666364at2759"/>
<dbReference type="Proteomes" id="UP001153737">
    <property type="component" value="Chromosome 10"/>
</dbReference>
<evidence type="ECO:0000313" key="5">
    <source>
        <dbReference type="EMBL" id="CAG9813934.1"/>
    </source>
</evidence>
<reference evidence="5" key="2">
    <citation type="submission" date="2022-10" db="EMBL/GenBank/DDBJ databases">
        <authorList>
            <consortium name="ENA_rothamsted_submissions"/>
            <consortium name="culmorum"/>
            <person name="King R."/>
        </authorList>
    </citation>
    <scope>NUCLEOTIDE SEQUENCE</scope>
</reference>
<dbReference type="GO" id="GO:0016579">
    <property type="term" value="P:protein deubiquitination"/>
    <property type="evidence" value="ECO:0007669"/>
    <property type="project" value="InterPro"/>
</dbReference>
<feature type="region of interest" description="Disordered" evidence="3">
    <location>
        <begin position="211"/>
        <end position="237"/>
    </location>
</feature>
<feature type="region of interest" description="Disordered" evidence="3">
    <location>
        <begin position="616"/>
        <end position="676"/>
    </location>
</feature>
<evidence type="ECO:0000256" key="1">
    <source>
        <dbReference type="ARBA" id="ARBA00010197"/>
    </source>
</evidence>